<dbReference type="EMBL" id="AP014959">
    <property type="protein sequence ID" value="BAS82343.1"/>
    <property type="molecule type" value="Genomic_DNA"/>
</dbReference>
<gene>
    <name evidence="2" type="ordered locus">Os03g0152800</name>
    <name evidence="2" type="ORF">OSNPB_030152800</name>
</gene>
<name>A0A0P0VT36_ORYSJ</name>
<organism evidence="2 3">
    <name type="scientific">Oryza sativa subsp. japonica</name>
    <name type="common">Rice</name>
    <dbReference type="NCBI Taxonomy" id="39947"/>
    <lineage>
        <taxon>Eukaryota</taxon>
        <taxon>Viridiplantae</taxon>
        <taxon>Streptophyta</taxon>
        <taxon>Embryophyta</taxon>
        <taxon>Tracheophyta</taxon>
        <taxon>Spermatophyta</taxon>
        <taxon>Magnoliopsida</taxon>
        <taxon>Liliopsida</taxon>
        <taxon>Poales</taxon>
        <taxon>Poaceae</taxon>
        <taxon>BOP clade</taxon>
        <taxon>Oryzoideae</taxon>
        <taxon>Oryzeae</taxon>
        <taxon>Oryzinae</taxon>
        <taxon>Oryza</taxon>
        <taxon>Oryza sativa</taxon>
    </lineage>
</organism>
<evidence type="ECO:0000313" key="2">
    <source>
        <dbReference type="EMBL" id="BAS82343.1"/>
    </source>
</evidence>
<keyword evidence="3" id="KW-1185">Reference proteome</keyword>
<reference evidence="3" key="1">
    <citation type="journal article" date="2005" name="Nature">
        <title>The map-based sequence of the rice genome.</title>
        <authorList>
            <consortium name="International rice genome sequencing project (IRGSP)"/>
            <person name="Matsumoto T."/>
            <person name="Wu J."/>
            <person name="Kanamori H."/>
            <person name="Katayose Y."/>
            <person name="Fujisawa M."/>
            <person name="Namiki N."/>
            <person name="Mizuno H."/>
            <person name="Yamamoto K."/>
            <person name="Antonio B.A."/>
            <person name="Baba T."/>
            <person name="Sakata K."/>
            <person name="Nagamura Y."/>
            <person name="Aoki H."/>
            <person name="Arikawa K."/>
            <person name="Arita K."/>
            <person name="Bito T."/>
            <person name="Chiden Y."/>
            <person name="Fujitsuka N."/>
            <person name="Fukunaka R."/>
            <person name="Hamada M."/>
            <person name="Harada C."/>
            <person name="Hayashi A."/>
            <person name="Hijishita S."/>
            <person name="Honda M."/>
            <person name="Hosokawa S."/>
            <person name="Ichikawa Y."/>
            <person name="Idonuma A."/>
            <person name="Iijima M."/>
            <person name="Ikeda M."/>
            <person name="Ikeno M."/>
            <person name="Ito K."/>
            <person name="Ito S."/>
            <person name="Ito T."/>
            <person name="Ito Y."/>
            <person name="Ito Y."/>
            <person name="Iwabuchi A."/>
            <person name="Kamiya K."/>
            <person name="Karasawa W."/>
            <person name="Kurita K."/>
            <person name="Katagiri S."/>
            <person name="Kikuta A."/>
            <person name="Kobayashi H."/>
            <person name="Kobayashi N."/>
            <person name="Machita K."/>
            <person name="Maehara T."/>
            <person name="Masukawa M."/>
            <person name="Mizubayashi T."/>
            <person name="Mukai Y."/>
            <person name="Nagasaki H."/>
            <person name="Nagata Y."/>
            <person name="Naito S."/>
            <person name="Nakashima M."/>
            <person name="Nakama Y."/>
            <person name="Nakamichi Y."/>
            <person name="Nakamura M."/>
            <person name="Meguro A."/>
            <person name="Negishi M."/>
            <person name="Ohta I."/>
            <person name="Ohta T."/>
            <person name="Okamoto M."/>
            <person name="Ono N."/>
            <person name="Saji S."/>
            <person name="Sakaguchi M."/>
            <person name="Sakai K."/>
            <person name="Shibata M."/>
            <person name="Shimokawa T."/>
            <person name="Song J."/>
            <person name="Takazaki Y."/>
            <person name="Terasawa K."/>
            <person name="Tsugane M."/>
            <person name="Tsuji K."/>
            <person name="Ueda S."/>
            <person name="Waki K."/>
            <person name="Yamagata H."/>
            <person name="Yamamoto M."/>
            <person name="Yamamoto S."/>
            <person name="Yamane H."/>
            <person name="Yoshiki S."/>
            <person name="Yoshihara R."/>
            <person name="Yukawa K."/>
            <person name="Zhong H."/>
            <person name="Yano M."/>
            <person name="Yuan Q."/>
            <person name="Ouyang S."/>
            <person name="Liu J."/>
            <person name="Jones K.M."/>
            <person name="Gansberger K."/>
            <person name="Moffat K."/>
            <person name="Hill J."/>
            <person name="Bera J."/>
            <person name="Fadrosh D."/>
            <person name="Jin S."/>
            <person name="Johri S."/>
            <person name="Kim M."/>
            <person name="Overton L."/>
            <person name="Reardon M."/>
            <person name="Tsitrin T."/>
            <person name="Vuong H."/>
            <person name="Weaver B."/>
            <person name="Ciecko A."/>
            <person name="Tallon L."/>
            <person name="Jackson J."/>
            <person name="Pai G."/>
            <person name="Aken S.V."/>
            <person name="Utterback T."/>
            <person name="Reidmuller S."/>
            <person name="Feldblyum T."/>
            <person name="Hsiao J."/>
            <person name="Zismann V."/>
            <person name="Iobst S."/>
            <person name="de Vazeille A.R."/>
            <person name="Buell C.R."/>
            <person name="Ying K."/>
            <person name="Li Y."/>
            <person name="Lu T."/>
            <person name="Huang Y."/>
            <person name="Zhao Q."/>
            <person name="Feng Q."/>
            <person name="Zhang L."/>
            <person name="Zhu J."/>
            <person name="Weng Q."/>
            <person name="Mu J."/>
            <person name="Lu Y."/>
            <person name="Fan D."/>
            <person name="Liu Y."/>
            <person name="Guan J."/>
            <person name="Zhang Y."/>
            <person name="Yu S."/>
            <person name="Liu X."/>
            <person name="Zhang Y."/>
            <person name="Hong G."/>
            <person name="Han B."/>
            <person name="Choisne N."/>
            <person name="Demange N."/>
            <person name="Orjeda G."/>
            <person name="Samain S."/>
            <person name="Cattolico L."/>
            <person name="Pelletier E."/>
            <person name="Couloux A."/>
            <person name="Segurens B."/>
            <person name="Wincker P."/>
            <person name="D'Hont A."/>
            <person name="Scarpelli C."/>
            <person name="Weissenbach J."/>
            <person name="Salanoubat M."/>
            <person name="Quetier F."/>
            <person name="Yu Y."/>
            <person name="Kim H.R."/>
            <person name="Rambo T."/>
            <person name="Currie J."/>
            <person name="Collura K."/>
            <person name="Luo M."/>
            <person name="Yang T."/>
            <person name="Ammiraju J.S.S."/>
            <person name="Engler F."/>
            <person name="Soderlund C."/>
            <person name="Wing R.A."/>
            <person name="Palmer L.E."/>
            <person name="de la Bastide M."/>
            <person name="Spiegel L."/>
            <person name="Nascimento L."/>
            <person name="Zutavern T."/>
            <person name="O'Shaughnessy A."/>
            <person name="Dike S."/>
            <person name="Dedhia N."/>
            <person name="Preston R."/>
            <person name="Balija V."/>
            <person name="McCombie W.R."/>
            <person name="Chow T."/>
            <person name="Chen H."/>
            <person name="Chung M."/>
            <person name="Chen C."/>
            <person name="Shaw J."/>
            <person name="Wu H."/>
            <person name="Hsiao K."/>
            <person name="Chao Y."/>
            <person name="Chu M."/>
            <person name="Cheng C."/>
            <person name="Hour A."/>
            <person name="Lee P."/>
            <person name="Lin S."/>
            <person name="Lin Y."/>
            <person name="Liou J."/>
            <person name="Liu S."/>
            <person name="Hsing Y."/>
            <person name="Raghuvanshi S."/>
            <person name="Mohanty A."/>
            <person name="Bharti A.K."/>
            <person name="Gaur A."/>
            <person name="Gupta V."/>
            <person name="Kumar D."/>
            <person name="Ravi V."/>
            <person name="Vij S."/>
            <person name="Kapur A."/>
            <person name="Khurana P."/>
            <person name="Khurana P."/>
            <person name="Khurana J.P."/>
            <person name="Tyagi A.K."/>
            <person name="Gaikwad K."/>
            <person name="Singh A."/>
            <person name="Dalal V."/>
            <person name="Srivastava S."/>
            <person name="Dixit A."/>
            <person name="Pal A.K."/>
            <person name="Ghazi I.A."/>
            <person name="Yadav M."/>
            <person name="Pandit A."/>
            <person name="Bhargava A."/>
            <person name="Sureshbabu K."/>
            <person name="Batra K."/>
            <person name="Sharma T.R."/>
            <person name="Mohapatra T."/>
            <person name="Singh N.K."/>
            <person name="Messing J."/>
            <person name="Nelson A.B."/>
            <person name="Fuks G."/>
            <person name="Kavchok S."/>
            <person name="Keizer G."/>
            <person name="Linton E."/>
            <person name="Llaca V."/>
            <person name="Song R."/>
            <person name="Tanyolac B."/>
            <person name="Young S."/>
            <person name="Ho-Il K."/>
            <person name="Hahn J.H."/>
            <person name="Sangsakoo G."/>
            <person name="Vanavichit A."/>
            <person name="de Mattos Luiz.A.T."/>
            <person name="Zimmer P.D."/>
            <person name="Malone G."/>
            <person name="Dellagostin O."/>
            <person name="de Oliveira A.C."/>
            <person name="Bevan M."/>
            <person name="Bancroft I."/>
            <person name="Minx P."/>
            <person name="Cordum H."/>
            <person name="Wilson R."/>
            <person name="Cheng Z."/>
            <person name="Jin W."/>
            <person name="Jiang J."/>
            <person name="Leong S.A."/>
            <person name="Iwama H."/>
            <person name="Gojobori T."/>
            <person name="Itoh T."/>
            <person name="Niimura Y."/>
            <person name="Fujii Y."/>
            <person name="Habara T."/>
            <person name="Sakai H."/>
            <person name="Sato Y."/>
            <person name="Wilson G."/>
            <person name="Kumar K."/>
            <person name="McCouch S."/>
            <person name="Juretic N."/>
            <person name="Hoen D."/>
            <person name="Wright S."/>
            <person name="Bruskiewich R."/>
            <person name="Bureau T."/>
            <person name="Miyao A."/>
            <person name="Hirochika H."/>
            <person name="Nishikawa T."/>
            <person name="Kadowaki K."/>
            <person name="Sugiura M."/>
            <person name="Burr B."/>
            <person name="Sasaki T."/>
        </authorList>
    </citation>
    <scope>NUCLEOTIDE SEQUENCE [LARGE SCALE GENOMIC DNA]</scope>
    <source>
        <strain evidence="3">cv. Nipponbare</strain>
    </source>
</reference>
<dbReference type="Gramene" id="Os03t0152800-01">
    <property type="protein sequence ID" value="Os03t0152800-01"/>
    <property type="gene ID" value="Os03g0152800"/>
</dbReference>
<feature type="region of interest" description="Disordered" evidence="1">
    <location>
        <begin position="1"/>
        <end position="27"/>
    </location>
</feature>
<accession>A0A0P0VT36</accession>
<protein>
    <submittedName>
        <fullName evidence="2">Os03g0152800 protein</fullName>
    </submittedName>
</protein>
<evidence type="ECO:0000313" key="3">
    <source>
        <dbReference type="Proteomes" id="UP000059680"/>
    </source>
</evidence>
<reference evidence="2 3" key="3">
    <citation type="journal article" date="2013" name="Rice">
        <title>Improvement of the Oryza sativa Nipponbare reference genome using next generation sequence and optical map data.</title>
        <authorList>
            <person name="Kawahara Y."/>
            <person name="de la Bastide M."/>
            <person name="Hamilton J.P."/>
            <person name="Kanamori H."/>
            <person name="McCombie W.R."/>
            <person name="Ouyang S."/>
            <person name="Schwartz D.C."/>
            <person name="Tanaka T."/>
            <person name="Wu J."/>
            <person name="Zhou S."/>
            <person name="Childs K.L."/>
            <person name="Davidson R.M."/>
            <person name="Lin H."/>
            <person name="Quesada-Ocampo L."/>
            <person name="Vaillancourt B."/>
            <person name="Sakai H."/>
            <person name="Lee S.S."/>
            <person name="Kim J."/>
            <person name="Numa H."/>
            <person name="Itoh T."/>
            <person name="Buell C.R."/>
            <person name="Matsumoto T."/>
        </authorList>
    </citation>
    <scope>NUCLEOTIDE SEQUENCE [LARGE SCALE GENOMIC DNA]</scope>
    <source>
        <strain evidence="3">cv. Nipponbare</strain>
    </source>
</reference>
<feature type="compositionally biased region" description="Low complexity" evidence="1">
    <location>
        <begin position="7"/>
        <end position="27"/>
    </location>
</feature>
<reference evidence="2 3" key="2">
    <citation type="journal article" date="2013" name="Plant Cell Physiol.">
        <title>Rice Annotation Project Database (RAP-DB): an integrative and interactive database for rice genomics.</title>
        <authorList>
            <person name="Sakai H."/>
            <person name="Lee S.S."/>
            <person name="Tanaka T."/>
            <person name="Numa H."/>
            <person name="Kim J."/>
            <person name="Kawahara Y."/>
            <person name="Wakimoto H."/>
            <person name="Yang C.C."/>
            <person name="Iwamoto M."/>
            <person name="Abe T."/>
            <person name="Yamada Y."/>
            <person name="Muto A."/>
            <person name="Inokuchi H."/>
            <person name="Ikemura T."/>
            <person name="Matsumoto T."/>
            <person name="Sasaki T."/>
            <person name="Itoh T."/>
        </authorList>
    </citation>
    <scope>NUCLEOTIDE SEQUENCE [LARGE SCALE GENOMIC DNA]</scope>
    <source>
        <strain evidence="3">cv. Nipponbare</strain>
    </source>
</reference>
<evidence type="ECO:0000256" key="1">
    <source>
        <dbReference type="SAM" id="MobiDB-lite"/>
    </source>
</evidence>
<proteinExistence type="predicted"/>
<feature type="non-terminal residue" evidence="2">
    <location>
        <position position="1"/>
    </location>
</feature>
<sequence length="81" mass="8410">SSPAQIRPSPGAPGRRPAPLSPLLRTTQPLPLTRSLPVAAAAAAAAALARSLLLSPSPRRRGAVLRAQLCVYRLMPIGSPR</sequence>
<dbReference type="AlphaFoldDB" id="A0A0P0VT36"/>
<dbReference type="ExpressionAtlas" id="A0A0P0VT36">
    <property type="expression patterns" value="baseline and differential"/>
</dbReference>
<dbReference type="Proteomes" id="UP000059680">
    <property type="component" value="Chromosome 3"/>
</dbReference>